<accession>A0A183JSZ2</accession>
<gene>
    <name evidence="1" type="ORF">SCUD_LOCUS5833</name>
</gene>
<dbReference type="EMBL" id="UZAK01010565">
    <property type="protein sequence ID" value="VDO98587.1"/>
    <property type="molecule type" value="Genomic_DNA"/>
</dbReference>
<keyword evidence="2" id="KW-1185">Reference proteome</keyword>
<dbReference type="STRING" id="6186.A0A183JSZ2"/>
<reference evidence="1 2" key="2">
    <citation type="submission" date="2018-11" db="EMBL/GenBank/DDBJ databases">
        <authorList>
            <consortium name="Pathogen Informatics"/>
        </authorList>
    </citation>
    <scope>NUCLEOTIDE SEQUENCE [LARGE SCALE GENOMIC DNA]</scope>
    <source>
        <strain evidence="1">Dakar</strain>
        <strain evidence="2">Dakar, Senegal</strain>
    </source>
</reference>
<evidence type="ECO:0000313" key="2">
    <source>
        <dbReference type="Proteomes" id="UP000279833"/>
    </source>
</evidence>
<proteinExistence type="predicted"/>
<reference evidence="3" key="1">
    <citation type="submission" date="2016-06" db="UniProtKB">
        <authorList>
            <consortium name="WormBaseParasite"/>
        </authorList>
    </citation>
    <scope>IDENTIFICATION</scope>
</reference>
<evidence type="ECO:0000313" key="1">
    <source>
        <dbReference type="EMBL" id="VDO98587.1"/>
    </source>
</evidence>
<sequence length="172" mass="18335">VLAKLVPEAPLISGLSVPSLNDWTTILEGPCLIAWAQHVDCEAAGLGGISSNNLWGRIPGTPFYVLNMIKQENFPPTSVATTTTGSASTSSGLQHQISMRLSKVSGNVFKLGSSSHSGSLTNQTNMNEQISRSNMNTNTSLVNNNIQINYLSQPNGTGFRMIQENAVEIISS</sequence>
<name>A0A183JSZ2_9TREM</name>
<dbReference type="Proteomes" id="UP000279833">
    <property type="component" value="Unassembled WGS sequence"/>
</dbReference>
<evidence type="ECO:0000313" key="3">
    <source>
        <dbReference type="WBParaSite" id="SCUD_0000583201-mRNA-1"/>
    </source>
</evidence>
<organism evidence="3">
    <name type="scientific">Schistosoma curassoni</name>
    <dbReference type="NCBI Taxonomy" id="6186"/>
    <lineage>
        <taxon>Eukaryota</taxon>
        <taxon>Metazoa</taxon>
        <taxon>Spiralia</taxon>
        <taxon>Lophotrochozoa</taxon>
        <taxon>Platyhelminthes</taxon>
        <taxon>Trematoda</taxon>
        <taxon>Digenea</taxon>
        <taxon>Strigeidida</taxon>
        <taxon>Schistosomatoidea</taxon>
        <taxon>Schistosomatidae</taxon>
        <taxon>Schistosoma</taxon>
    </lineage>
</organism>
<dbReference type="AlphaFoldDB" id="A0A183JSZ2"/>
<protein>
    <submittedName>
        <fullName evidence="3">Pecanex-like protein</fullName>
    </submittedName>
</protein>
<dbReference type="WBParaSite" id="SCUD_0000583201-mRNA-1">
    <property type="protein sequence ID" value="SCUD_0000583201-mRNA-1"/>
    <property type="gene ID" value="SCUD_0000583201"/>
</dbReference>